<organism evidence="4 5">
    <name type="scientific">Staphylococcus piscifermentans</name>
    <dbReference type="NCBI Taxonomy" id="70258"/>
    <lineage>
        <taxon>Bacteria</taxon>
        <taxon>Bacillati</taxon>
        <taxon>Bacillota</taxon>
        <taxon>Bacilli</taxon>
        <taxon>Bacillales</taxon>
        <taxon>Staphylococcaceae</taxon>
        <taxon>Staphylococcus</taxon>
    </lineage>
</organism>
<reference evidence="4 5" key="1">
    <citation type="submission" date="2019-07" db="EMBL/GenBank/DDBJ databases">
        <title>Whole genome shotgun sequence of Staphylococcus piscifermentans NBRC 109625.</title>
        <authorList>
            <person name="Hosoyama A."/>
            <person name="Uohara A."/>
            <person name="Ohji S."/>
            <person name="Ichikawa N."/>
        </authorList>
    </citation>
    <scope>NUCLEOTIDE SEQUENCE [LARGE SCALE GENOMIC DNA]</scope>
    <source>
        <strain evidence="4 5">NBRC 109625</strain>
    </source>
</reference>
<evidence type="ECO:0000256" key="1">
    <source>
        <dbReference type="ARBA" id="ARBA00022448"/>
    </source>
</evidence>
<keyword evidence="1" id="KW-0813">Transport</keyword>
<gene>
    <name evidence="4" type="ORF">SPI02_11480</name>
</gene>
<dbReference type="GO" id="GO:0016887">
    <property type="term" value="F:ATP hydrolysis activity"/>
    <property type="evidence" value="ECO:0007669"/>
    <property type="project" value="InterPro"/>
</dbReference>
<dbReference type="CDD" id="cd03230">
    <property type="entry name" value="ABC_DR_subfamily_A"/>
    <property type="match status" value="1"/>
</dbReference>
<dbReference type="SMART" id="SM00382">
    <property type="entry name" value="AAA"/>
    <property type="match status" value="1"/>
</dbReference>
<dbReference type="EMBL" id="BKAR01000012">
    <property type="protein sequence ID" value="GEP84563.1"/>
    <property type="molecule type" value="Genomic_DNA"/>
</dbReference>
<evidence type="ECO:0000313" key="5">
    <source>
        <dbReference type="Proteomes" id="UP000321736"/>
    </source>
</evidence>
<dbReference type="PANTHER" id="PTHR42711">
    <property type="entry name" value="ABC TRANSPORTER ATP-BINDING PROTEIN"/>
    <property type="match status" value="1"/>
</dbReference>
<dbReference type="SUPFAM" id="SSF52540">
    <property type="entry name" value="P-loop containing nucleoside triphosphate hydrolases"/>
    <property type="match status" value="1"/>
</dbReference>
<keyword evidence="3 4" id="KW-0067">ATP-binding</keyword>
<sequence length="283" mass="32802">MIYFNNVSKYFKNVLAVNQASFDIKEGECTALVGVNGAGKSTIIDMLIGNLHADKGNITSDFNLKQQTGILYQRTEFPDLIRVRELFELYTQLYTNHLNMKEFKELTRFDDEQLNQFATHLSGGQQRILDFALTVMGKPRFIILDEPTSAMDATMRKYFWKVIEAYKKEGKTIFYTTHYLEEVEKMADRVIVLSKGSIVNDNIPSIIRQQVRKSTIHVPIKYQHLLVKEIQSEFQIKQQEILIISEEVEDVLMQLIKLNINLNEIEITKASLADYIFEEENLS</sequence>
<dbReference type="PANTHER" id="PTHR42711:SF17">
    <property type="entry name" value="ABC TRANSPORTER ATP-BINDING PROTEIN"/>
    <property type="match status" value="1"/>
</dbReference>
<comment type="caution">
    <text evidence="4">The sequence shown here is derived from an EMBL/GenBank/DDBJ whole genome shotgun (WGS) entry which is preliminary data.</text>
</comment>
<dbReference type="RefSeq" id="WP_095103986.1">
    <property type="nucleotide sequence ID" value="NZ_BKAR01000012.1"/>
</dbReference>
<dbReference type="InterPro" id="IPR003593">
    <property type="entry name" value="AAA+_ATPase"/>
</dbReference>
<dbReference type="PROSITE" id="PS50893">
    <property type="entry name" value="ABC_TRANSPORTER_2"/>
    <property type="match status" value="1"/>
</dbReference>
<dbReference type="Pfam" id="PF00005">
    <property type="entry name" value="ABC_tran"/>
    <property type="match status" value="1"/>
</dbReference>
<dbReference type="AlphaFoldDB" id="A0A239TU79"/>
<keyword evidence="5" id="KW-1185">Reference proteome</keyword>
<dbReference type="GO" id="GO:0005524">
    <property type="term" value="F:ATP binding"/>
    <property type="evidence" value="ECO:0007669"/>
    <property type="project" value="UniProtKB-KW"/>
</dbReference>
<evidence type="ECO:0000256" key="2">
    <source>
        <dbReference type="ARBA" id="ARBA00022741"/>
    </source>
</evidence>
<keyword evidence="2" id="KW-0547">Nucleotide-binding</keyword>
<dbReference type="Gene3D" id="3.40.50.300">
    <property type="entry name" value="P-loop containing nucleotide triphosphate hydrolases"/>
    <property type="match status" value="1"/>
</dbReference>
<dbReference type="Proteomes" id="UP000321736">
    <property type="component" value="Unassembled WGS sequence"/>
</dbReference>
<dbReference type="InterPro" id="IPR027417">
    <property type="entry name" value="P-loop_NTPase"/>
</dbReference>
<evidence type="ECO:0000313" key="4">
    <source>
        <dbReference type="EMBL" id="GEP84563.1"/>
    </source>
</evidence>
<accession>A0A239TU79</accession>
<evidence type="ECO:0000256" key="3">
    <source>
        <dbReference type="ARBA" id="ARBA00022840"/>
    </source>
</evidence>
<name>A0A239TU79_9STAP</name>
<dbReference type="InterPro" id="IPR003439">
    <property type="entry name" value="ABC_transporter-like_ATP-bd"/>
</dbReference>
<proteinExistence type="predicted"/>
<dbReference type="OrthoDB" id="9804819at2"/>
<protein>
    <submittedName>
        <fullName evidence="4">ABC transporter ATP-binding protein</fullName>
    </submittedName>
</protein>
<dbReference type="InterPro" id="IPR050763">
    <property type="entry name" value="ABC_transporter_ATP-binding"/>
</dbReference>